<name>A0A383ETP5_9ZZZZ</name>
<dbReference type="AlphaFoldDB" id="A0A383ETP5"/>
<proteinExistence type="predicted"/>
<reference evidence="1" key="1">
    <citation type="submission" date="2018-05" db="EMBL/GenBank/DDBJ databases">
        <authorList>
            <person name="Lanie J.A."/>
            <person name="Ng W.-L."/>
            <person name="Kazmierczak K.M."/>
            <person name="Andrzejewski T.M."/>
            <person name="Davidsen T.M."/>
            <person name="Wayne K.J."/>
            <person name="Tettelin H."/>
            <person name="Glass J.I."/>
            <person name="Rusch D."/>
            <person name="Podicherti R."/>
            <person name="Tsui H.-C.T."/>
            <person name="Winkler M.E."/>
        </authorList>
    </citation>
    <scope>NUCLEOTIDE SEQUENCE</scope>
</reference>
<dbReference type="EMBL" id="UINC01228775">
    <property type="protein sequence ID" value="SVE60227.1"/>
    <property type="molecule type" value="Genomic_DNA"/>
</dbReference>
<gene>
    <name evidence="1" type="ORF">METZ01_LOCUS513081</name>
</gene>
<organism evidence="1">
    <name type="scientific">marine metagenome</name>
    <dbReference type="NCBI Taxonomy" id="408172"/>
    <lineage>
        <taxon>unclassified sequences</taxon>
        <taxon>metagenomes</taxon>
        <taxon>ecological metagenomes</taxon>
    </lineage>
</organism>
<feature type="non-terminal residue" evidence="1">
    <location>
        <position position="1"/>
    </location>
</feature>
<evidence type="ECO:0000313" key="1">
    <source>
        <dbReference type="EMBL" id="SVE60227.1"/>
    </source>
</evidence>
<feature type="non-terminal residue" evidence="1">
    <location>
        <position position="28"/>
    </location>
</feature>
<sequence>MSAEEYYERAYQKWNESNDYYGAIEEFT</sequence>
<accession>A0A383ETP5</accession>
<protein>
    <submittedName>
        <fullName evidence="1">Uncharacterized protein</fullName>
    </submittedName>
</protein>